<gene>
    <name evidence="6" type="ORF">ADA01nite_14070</name>
</gene>
<dbReference type="AlphaFoldDB" id="A0A511V4U4"/>
<dbReference type="RefSeq" id="WP_146809235.1">
    <property type="nucleotide sequence ID" value="NZ_BJXX01000057.1"/>
</dbReference>
<dbReference type="Gene3D" id="3.20.20.30">
    <property type="entry name" value="Luciferase-like domain"/>
    <property type="match status" value="1"/>
</dbReference>
<dbReference type="CDD" id="cd01094">
    <property type="entry name" value="Alkanesulfonate_monoxygenase"/>
    <property type="match status" value="1"/>
</dbReference>
<dbReference type="SUPFAM" id="SSF51679">
    <property type="entry name" value="Bacterial luciferase-like"/>
    <property type="match status" value="1"/>
</dbReference>
<keyword evidence="2" id="KW-0288">FMN</keyword>
<keyword evidence="1" id="KW-0285">Flavoprotein</keyword>
<protein>
    <submittedName>
        <fullName evidence="6">Luciferase</fullName>
    </submittedName>
</protein>
<evidence type="ECO:0000256" key="2">
    <source>
        <dbReference type="ARBA" id="ARBA00022643"/>
    </source>
</evidence>
<dbReference type="GO" id="GO:0016705">
    <property type="term" value="F:oxidoreductase activity, acting on paired donors, with incorporation or reduction of molecular oxygen"/>
    <property type="evidence" value="ECO:0007669"/>
    <property type="project" value="InterPro"/>
</dbReference>
<dbReference type="PANTHER" id="PTHR42847">
    <property type="entry name" value="ALKANESULFONATE MONOOXYGENASE"/>
    <property type="match status" value="1"/>
</dbReference>
<proteinExistence type="predicted"/>
<dbReference type="EMBL" id="BJXX01000057">
    <property type="protein sequence ID" value="GEN33947.1"/>
    <property type="molecule type" value="Genomic_DNA"/>
</dbReference>
<feature type="domain" description="Luciferase-like" evidence="5">
    <location>
        <begin position="38"/>
        <end position="341"/>
    </location>
</feature>
<evidence type="ECO:0000313" key="6">
    <source>
        <dbReference type="EMBL" id="GEN33947.1"/>
    </source>
</evidence>
<dbReference type="PANTHER" id="PTHR42847:SF4">
    <property type="entry name" value="ALKANESULFONATE MONOOXYGENASE-RELATED"/>
    <property type="match status" value="1"/>
</dbReference>
<evidence type="ECO:0000256" key="1">
    <source>
        <dbReference type="ARBA" id="ARBA00022630"/>
    </source>
</evidence>
<accession>A0A511V4U4</accession>
<keyword evidence="3" id="KW-0560">Oxidoreductase</keyword>
<evidence type="ECO:0000313" key="7">
    <source>
        <dbReference type="Proteomes" id="UP000321157"/>
    </source>
</evidence>
<keyword evidence="7" id="KW-1185">Reference proteome</keyword>
<keyword evidence="4" id="KW-0503">Monooxygenase</keyword>
<sequence length="406" mass="46393">MSRFDVFREAGNPMFNDNQLKLGIFGPNVNNSCAMTLAETTFKPNFETNVKIAKMMEEAGYECIVPVARWRGFGGPSNFNGQCMETYTWAAAMAAVTEKIYLFCTSHVPTMHPIVASKMLSTIDDISRGRIGLNTVVGWFPKEMEMFNGKKMEHDKGYQYATEWMEVVLKMWSEQFFDHKGEFFEIKDGWQEPKPTQSPRPVLISAGTSKKGREFSARFSDFNFGYIESMEHCTEWTNYMKKLAWEEYRREMNTFTTGFVVCRPTEKEAKEFYNYYVRELGDWEVANIICDMFGIESSSNSIEFLTKARENFIGGWGGWGFVGTPEQVADEMIRLSKTGVSGTLVSFVDYLEEMPYFNENVLPLLEQAGVRSPVKKEEPTFSDKRNSAIDVQEISQEAAASLALSR</sequence>
<dbReference type="Proteomes" id="UP000321157">
    <property type="component" value="Unassembled WGS sequence"/>
</dbReference>
<comment type="caution">
    <text evidence="6">The sequence shown here is derived from an EMBL/GenBank/DDBJ whole genome shotgun (WGS) entry which is preliminary data.</text>
</comment>
<name>A0A511V4U4_9BACL</name>
<dbReference type="Pfam" id="PF00296">
    <property type="entry name" value="Bac_luciferase"/>
    <property type="match status" value="1"/>
</dbReference>
<dbReference type="InterPro" id="IPR050172">
    <property type="entry name" value="SsuD_RutA_monooxygenase"/>
</dbReference>
<evidence type="ECO:0000256" key="3">
    <source>
        <dbReference type="ARBA" id="ARBA00023002"/>
    </source>
</evidence>
<dbReference type="InterPro" id="IPR011251">
    <property type="entry name" value="Luciferase-like_dom"/>
</dbReference>
<reference evidence="6 7" key="1">
    <citation type="submission" date="2019-07" db="EMBL/GenBank/DDBJ databases">
        <title>Whole genome shotgun sequence of Aneurinibacillus danicus NBRC 102444.</title>
        <authorList>
            <person name="Hosoyama A."/>
            <person name="Uohara A."/>
            <person name="Ohji S."/>
            <person name="Ichikawa N."/>
        </authorList>
    </citation>
    <scope>NUCLEOTIDE SEQUENCE [LARGE SCALE GENOMIC DNA]</scope>
    <source>
        <strain evidence="6 7">NBRC 102444</strain>
    </source>
</reference>
<evidence type="ECO:0000256" key="4">
    <source>
        <dbReference type="ARBA" id="ARBA00023033"/>
    </source>
</evidence>
<dbReference type="OrthoDB" id="9814695at2"/>
<dbReference type="GO" id="GO:0004497">
    <property type="term" value="F:monooxygenase activity"/>
    <property type="evidence" value="ECO:0007669"/>
    <property type="project" value="UniProtKB-KW"/>
</dbReference>
<evidence type="ECO:0000259" key="5">
    <source>
        <dbReference type="Pfam" id="PF00296"/>
    </source>
</evidence>
<organism evidence="6 7">
    <name type="scientific">Aneurinibacillus danicus</name>
    <dbReference type="NCBI Taxonomy" id="267746"/>
    <lineage>
        <taxon>Bacteria</taxon>
        <taxon>Bacillati</taxon>
        <taxon>Bacillota</taxon>
        <taxon>Bacilli</taxon>
        <taxon>Bacillales</taxon>
        <taxon>Paenibacillaceae</taxon>
        <taxon>Aneurinibacillus group</taxon>
        <taxon>Aneurinibacillus</taxon>
    </lineage>
</organism>
<dbReference type="InterPro" id="IPR036661">
    <property type="entry name" value="Luciferase-like_sf"/>
</dbReference>